<evidence type="ECO:0000313" key="2">
    <source>
        <dbReference type="Proteomes" id="UP000184391"/>
    </source>
</evidence>
<dbReference type="EMBL" id="FRDF01000002">
    <property type="protein sequence ID" value="SHN49433.1"/>
    <property type="molecule type" value="Genomic_DNA"/>
</dbReference>
<protein>
    <submittedName>
        <fullName evidence="1">Uncharacterized protein</fullName>
    </submittedName>
</protein>
<name>A0A1M7RSY8_9SPHN</name>
<accession>A0A1M7RSY8</accession>
<organism evidence="1 2">
    <name type="scientific">Erythrobacter sanguineus</name>
    <dbReference type="NCBI Taxonomy" id="198312"/>
    <lineage>
        <taxon>Bacteria</taxon>
        <taxon>Pseudomonadati</taxon>
        <taxon>Pseudomonadota</taxon>
        <taxon>Alphaproteobacteria</taxon>
        <taxon>Sphingomonadales</taxon>
        <taxon>Erythrobacteraceae</taxon>
        <taxon>Erythrobacter/Porphyrobacter group</taxon>
        <taxon>Erythrobacter</taxon>
    </lineage>
</organism>
<dbReference type="Proteomes" id="UP000184391">
    <property type="component" value="Unassembled WGS sequence"/>
</dbReference>
<dbReference type="AlphaFoldDB" id="A0A1M7RSY8"/>
<proteinExistence type="predicted"/>
<keyword evidence="2" id="KW-1185">Reference proteome</keyword>
<gene>
    <name evidence="1" type="ORF">SAMN02745193_00337</name>
</gene>
<reference evidence="2" key="1">
    <citation type="submission" date="2016-12" db="EMBL/GenBank/DDBJ databases">
        <authorList>
            <person name="Varghese N."/>
            <person name="Submissions S."/>
        </authorList>
    </citation>
    <scope>NUCLEOTIDE SEQUENCE [LARGE SCALE GENOMIC DNA]</scope>
    <source>
        <strain evidence="2">DSM 11032</strain>
    </source>
</reference>
<dbReference type="STRING" id="198312.SAMN02745193_00337"/>
<evidence type="ECO:0000313" key="1">
    <source>
        <dbReference type="EMBL" id="SHN49433.1"/>
    </source>
</evidence>
<sequence length="51" mass="5407">MLSVPQAFLSLATLPPATPSGEECGFAAHAIPLRLSFPLRSLRETLSLSLV</sequence>